<evidence type="ECO:0000313" key="2">
    <source>
        <dbReference type="EMBL" id="NUT88200.1"/>
    </source>
</evidence>
<dbReference type="RefSeq" id="WP_175363152.1">
    <property type="nucleotide sequence ID" value="NZ_JABFMR010000015.1"/>
</dbReference>
<dbReference type="CDD" id="cd20687">
    <property type="entry name" value="CdiI_Ykris-like"/>
    <property type="match status" value="1"/>
</dbReference>
<organism evidence="2 3">
    <name type="scientific">Pseudomonas corrugata</name>
    <dbReference type="NCBI Taxonomy" id="47879"/>
    <lineage>
        <taxon>Bacteria</taxon>
        <taxon>Pseudomonadati</taxon>
        <taxon>Pseudomonadota</taxon>
        <taxon>Gammaproteobacteria</taxon>
        <taxon>Pseudomonadales</taxon>
        <taxon>Pseudomonadaceae</taxon>
        <taxon>Pseudomonas</taxon>
    </lineage>
</organism>
<dbReference type="Proteomes" id="UP000536720">
    <property type="component" value="Unassembled WGS sequence"/>
</dbReference>
<dbReference type="InterPro" id="IPR041129">
    <property type="entry name" value="CdiI_2"/>
</dbReference>
<dbReference type="EMBL" id="JABFMR010000015">
    <property type="protein sequence ID" value="NUT88200.1"/>
    <property type="molecule type" value="Genomic_DNA"/>
</dbReference>
<feature type="domain" description="CdiI immunity protein" evidence="1">
    <location>
        <begin position="4"/>
        <end position="94"/>
    </location>
</feature>
<gene>
    <name evidence="2" type="ORF">HNO91_17325</name>
</gene>
<accession>A0A7Y5Z6X9</accession>
<evidence type="ECO:0000313" key="3">
    <source>
        <dbReference type="Proteomes" id="UP000536720"/>
    </source>
</evidence>
<evidence type="ECO:0000259" key="1">
    <source>
        <dbReference type="Pfam" id="PF18593"/>
    </source>
</evidence>
<reference evidence="2 3" key="1">
    <citation type="journal article" date="2020" name="Front. Plant Sci.">
        <title>Isolation of Rhizosphere Bacteria That Improve Quality and Water Stress Tolerance in Greenhouse Ornamentals.</title>
        <authorList>
            <person name="Nordstedt N.P."/>
            <person name="Jones M.L."/>
        </authorList>
    </citation>
    <scope>NUCLEOTIDE SEQUENCE [LARGE SCALE GENOMIC DNA]</scope>
    <source>
        <strain evidence="2 3">C7D2</strain>
    </source>
</reference>
<name>A0A7Y5Z6X9_9PSED</name>
<proteinExistence type="predicted"/>
<sequence>MACFHGLHDFFGAYFHQDWPAEHETAEQVLDAFLAESDAKVLRAVWQELSVLLEREQGEIELRNYLLRELSCYYSYWTVWETGEAWLRHIARKLICQIDRSTCARSRALKRSCMARPFYP</sequence>
<dbReference type="Pfam" id="PF18593">
    <property type="entry name" value="CdiI_2"/>
    <property type="match status" value="1"/>
</dbReference>
<comment type="caution">
    <text evidence="2">The sequence shown here is derived from an EMBL/GenBank/DDBJ whole genome shotgun (WGS) entry which is preliminary data.</text>
</comment>
<protein>
    <recommendedName>
        <fullName evidence="1">CdiI immunity protein domain-containing protein</fullName>
    </recommendedName>
</protein>
<dbReference type="AlphaFoldDB" id="A0A7Y5Z6X9"/>